<accession>A0A371X0C4</accession>
<dbReference type="RefSeq" id="WP_116684186.1">
    <property type="nucleotide sequence ID" value="NZ_QURL01000006.1"/>
</dbReference>
<dbReference type="OrthoDB" id="275336at2"/>
<gene>
    <name evidence="2" type="ORF">DYI37_15660</name>
</gene>
<reference evidence="2 3" key="1">
    <citation type="submission" date="2018-08" db="EMBL/GenBank/DDBJ databases">
        <title>Fulvimarina sp. 85, whole genome shotgun sequence.</title>
        <authorList>
            <person name="Tuo L."/>
        </authorList>
    </citation>
    <scope>NUCLEOTIDE SEQUENCE [LARGE SCALE GENOMIC DNA]</scope>
    <source>
        <strain evidence="2 3">85</strain>
    </source>
</reference>
<dbReference type="Gene3D" id="3.40.630.30">
    <property type="match status" value="1"/>
</dbReference>
<evidence type="ECO:0000313" key="2">
    <source>
        <dbReference type="EMBL" id="RFC62662.1"/>
    </source>
</evidence>
<dbReference type="GO" id="GO:0016747">
    <property type="term" value="F:acyltransferase activity, transferring groups other than amino-acyl groups"/>
    <property type="evidence" value="ECO:0007669"/>
    <property type="project" value="InterPro"/>
</dbReference>
<feature type="domain" description="N-acetyltransferase" evidence="1">
    <location>
        <begin position="92"/>
        <end position="169"/>
    </location>
</feature>
<keyword evidence="3" id="KW-1185">Reference proteome</keyword>
<name>A0A371X0C4_9HYPH</name>
<evidence type="ECO:0000313" key="3">
    <source>
        <dbReference type="Proteomes" id="UP000264310"/>
    </source>
</evidence>
<keyword evidence="2" id="KW-0808">Transferase</keyword>
<dbReference type="AlphaFoldDB" id="A0A371X0C4"/>
<dbReference type="Pfam" id="PF00583">
    <property type="entry name" value="Acetyltransf_1"/>
    <property type="match status" value="1"/>
</dbReference>
<dbReference type="SUPFAM" id="SSF55729">
    <property type="entry name" value="Acyl-CoA N-acyltransferases (Nat)"/>
    <property type="match status" value="1"/>
</dbReference>
<dbReference type="InterPro" id="IPR000182">
    <property type="entry name" value="GNAT_dom"/>
</dbReference>
<proteinExistence type="predicted"/>
<protein>
    <submittedName>
        <fullName evidence="2">GNAT family N-acetyltransferase</fullName>
    </submittedName>
</protein>
<dbReference type="EMBL" id="QURL01000006">
    <property type="protein sequence ID" value="RFC62662.1"/>
    <property type="molecule type" value="Genomic_DNA"/>
</dbReference>
<evidence type="ECO:0000259" key="1">
    <source>
        <dbReference type="Pfam" id="PF00583"/>
    </source>
</evidence>
<dbReference type="CDD" id="cd04301">
    <property type="entry name" value="NAT_SF"/>
    <property type="match status" value="1"/>
</dbReference>
<sequence length="200" mass="21943">MTLPDGMTDLAPGKIAAIATVFERSMDQANGPAPQAPGAKWRFERDETPDLRDYLDLWRRVGGPQLWYGRLVQSEAEVAAYLAAPTTAVFRLIVDGRAEGIADLDFSVESRCELVYFGVTPTLVGKGAGGFMMGEVLAFVKEAGTPLLWLHTNTLDHAKARGFYARFGFEPVSQKLELADDPRLVGLYPRDTAPQIPIFP</sequence>
<organism evidence="2 3">
    <name type="scientific">Fulvimarina endophytica</name>
    <dbReference type="NCBI Taxonomy" id="2293836"/>
    <lineage>
        <taxon>Bacteria</taxon>
        <taxon>Pseudomonadati</taxon>
        <taxon>Pseudomonadota</taxon>
        <taxon>Alphaproteobacteria</taxon>
        <taxon>Hyphomicrobiales</taxon>
        <taxon>Aurantimonadaceae</taxon>
        <taxon>Fulvimarina</taxon>
    </lineage>
</organism>
<dbReference type="InterPro" id="IPR016181">
    <property type="entry name" value="Acyl_CoA_acyltransferase"/>
</dbReference>
<comment type="caution">
    <text evidence="2">The sequence shown here is derived from an EMBL/GenBank/DDBJ whole genome shotgun (WGS) entry which is preliminary data.</text>
</comment>
<dbReference type="Proteomes" id="UP000264310">
    <property type="component" value="Unassembled WGS sequence"/>
</dbReference>